<dbReference type="HAMAP" id="MF_01038">
    <property type="entry name" value="GpmI"/>
    <property type="match status" value="1"/>
</dbReference>
<dbReference type="InterPro" id="IPR005995">
    <property type="entry name" value="Pgm_bpd_ind"/>
</dbReference>
<feature type="binding site" evidence="10 12">
    <location>
        <position position="120"/>
    </location>
    <ligand>
        <name>substrate</name>
    </ligand>
</feature>
<feature type="binding site" evidence="10 12">
    <location>
        <position position="182"/>
    </location>
    <ligand>
        <name>substrate</name>
    </ligand>
</feature>
<dbReference type="FunFam" id="3.40.720.10:FF:000001">
    <property type="entry name" value="2,3-bisphosphoglycerate-independent phosphoglycerate mutase"/>
    <property type="match status" value="1"/>
</dbReference>
<dbReference type="SUPFAM" id="SSF64158">
    <property type="entry name" value="2,3-Bisphosphoglycerate-independent phosphoglycerate mutase, substrate-binding domain"/>
    <property type="match status" value="1"/>
</dbReference>
<evidence type="ECO:0000256" key="3">
    <source>
        <dbReference type="ARBA" id="ARBA00008819"/>
    </source>
</evidence>
<comment type="similarity">
    <text evidence="3 10">Belongs to the BPG-independent phosphoglycerate mutase family.</text>
</comment>
<comment type="function">
    <text evidence="10">Catalyzes the interconversion of 2-phosphoglycerate and 3-phosphoglycerate.</text>
</comment>
<keyword evidence="17" id="KW-1185">Reference proteome</keyword>
<dbReference type="AlphaFoldDB" id="A0A9X2MD37"/>
<gene>
    <name evidence="10 16" type="primary">gpmI</name>
    <name evidence="16" type="ORF">NSA58_14220</name>
</gene>
<dbReference type="SUPFAM" id="SSF53649">
    <property type="entry name" value="Alkaline phosphatase-like"/>
    <property type="match status" value="1"/>
</dbReference>
<dbReference type="FunFam" id="3.40.1450.10:FF:000001">
    <property type="entry name" value="2,3-bisphosphoglycerate-independent phosphoglycerate mutase"/>
    <property type="match status" value="1"/>
</dbReference>
<evidence type="ECO:0000256" key="10">
    <source>
        <dbReference type="HAMAP-Rule" id="MF_01038"/>
    </source>
</evidence>
<dbReference type="Gene3D" id="3.40.1450.10">
    <property type="entry name" value="BPG-independent phosphoglycerate mutase, domain B"/>
    <property type="match status" value="1"/>
</dbReference>
<evidence type="ECO:0000259" key="15">
    <source>
        <dbReference type="Pfam" id="PF06415"/>
    </source>
</evidence>
<protein>
    <recommendedName>
        <fullName evidence="9 10">2,3-bisphosphoglycerate-independent phosphoglycerate mutase</fullName>
        <shortName evidence="10">BPG-independent PGAM</shortName>
        <shortName evidence="10">Phosphoglyceromutase</shortName>
        <shortName evidence="10">iPGM</shortName>
        <ecNumber evidence="4 10">5.4.2.12</ecNumber>
    </recommendedName>
</protein>
<feature type="binding site" evidence="10 12">
    <location>
        <begin position="257"/>
        <end position="260"/>
    </location>
    <ligand>
        <name>substrate</name>
    </ligand>
</feature>
<name>A0A9X2MD37_9FIRM</name>
<comment type="catalytic activity">
    <reaction evidence="1 10">
        <text>(2R)-2-phosphoglycerate = (2R)-3-phosphoglycerate</text>
        <dbReference type="Rhea" id="RHEA:15901"/>
        <dbReference type="ChEBI" id="CHEBI:58272"/>
        <dbReference type="ChEBI" id="CHEBI:58289"/>
        <dbReference type="EC" id="5.4.2.12"/>
    </reaction>
</comment>
<evidence type="ECO:0000256" key="4">
    <source>
        <dbReference type="ARBA" id="ARBA00012026"/>
    </source>
</evidence>
<dbReference type="NCBIfam" id="TIGR01307">
    <property type="entry name" value="pgm_bpd_ind"/>
    <property type="match status" value="1"/>
</dbReference>
<dbReference type="GO" id="GO:0006007">
    <property type="term" value="P:glucose catabolic process"/>
    <property type="evidence" value="ECO:0007669"/>
    <property type="project" value="InterPro"/>
</dbReference>
<dbReference type="Pfam" id="PF01676">
    <property type="entry name" value="Metalloenzyme"/>
    <property type="match status" value="1"/>
</dbReference>
<feature type="domain" description="Metalloenzyme" evidence="14">
    <location>
        <begin position="3"/>
        <end position="497"/>
    </location>
</feature>
<feature type="binding site" evidence="10 12">
    <location>
        <position position="188"/>
    </location>
    <ligand>
        <name>substrate</name>
    </ligand>
</feature>
<dbReference type="Pfam" id="PF06415">
    <property type="entry name" value="iPGM_N"/>
    <property type="match status" value="1"/>
</dbReference>
<dbReference type="RefSeq" id="WP_074079852.1">
    <property type="nucleotide sequence ID" value="NZ_JANKBY010000216.1"/>
</dbReference>
<feature type="binding site" evidence="10 13">
    <location>
        <position position="457"/>
    </location>
    <ligand>
        <name>Mn(2+)</name>
        <dbReference type="ChEBI" id="CHEBI:29035"/>
        <label>1</label>
    </ligand>
</feature>
<feature type="binding site" evidence="10 12">
    <location>
        <position position="330"/>
    </location>
    <ligand>
        <name>substrate</name>
    </ligand>
</feature>
<dbReference type="InterPro" id="IPR011258">
    <property type="entry name" value="BPG-indep_PGM_N"/>
</dbReference>
<dbReference type="GO" id="GO:0006096">
    <property type="term" value="P:glycolytic process"/>
    <property type="evidence" value="ECO:0007669"/>
    <property type="project" value="UniProtKB-UniRule"/>
</dbReference>
<comment type="subunit">
    <text evidence="10">Monomer.</text>
</comment>
<sequence length="509" mass="55828">MKKPVALIIMDGFGHTTKKEGSAIDKANIPNIKRLIEEYPNTLINASGLDVGLPNGQMGNSEVGHTNIGAGRIVYQDLTRITKSIEDGDFFKNEVLCQAMENGKEKALHIMGLLSDGGVHSHIDHLKALLKMAKEQGVGKVYVHAFTDGRDTDPQSAIHYVREVEEYIEEIGCGEFATVSGRYYAMDRDKRWERVEKAYNAMTLGEGETASSASEAVENSYKSGNNDEFIMPTVITKDNAPVGKINDGDSVIFFNFRPDRAREITRAIVSDEFSGFEKSPIKCFFVCLTEYDVTIPNVHIAFGPASLANTLGEYLAKNNKTQLRAAETEKYAHVTFFFNGGVEEPNEGEDRLLIPSPKVATYDLQPEMSAPELVEKVMAKIDEDKYDFIVVNFANPDMVGHTGVMEAAVKAIEAVDDCVGKLVDKLNSVGGSAIITADHGNAEVMIDDETKKVITAHSTNPVPLILTGEEYKNSKLKSGGRLSDIAPTILDMMNLEKPEEMTGQSLISK</sequence>
<feature type="binding site" evidence="10 13">
    <location>
        <position position="397"/>
    </location>
    <ligand>
        <name>Mn(2+)</name>
        <dbReference type="ChEBI" id="CHEBI:29035"/>
        <label>1</label>
    </ligand>
</feature>
<feature type="binding site" evidence="10 13">
    <location>
        <position position="61"/>
    </location>
    <ligand>
        <name>Mn(2+)</name>
        <dbReference type="ChEBI" id="CHEBI:29035"/>
        <label>2</label>
    </ligand>
</feature>
<dbReference type="GO" id="GO:0043937">
    <property type="term" value="P:regulation of sporulation"/>
    <property type="evidence" value="ECO:0007669"/>
    <property type="project" value="UniProtKB-ARBA"/>
</dbReference>
<evidence type="ECO:0000256" key="11">
    <source>
        <dbReference type="PIRSR" id="PIRSR001492-1"/>
    </source>
</evidence>
<comment type="pathway">
    <text evidence="2 10">Carbohydrate degradation; glycolysis; pyruvate from D-glyceraldehyde 3-phosphate: step 3/5.</text>
</comment>
<feature type="binding site" evidence="10 13">
    <location>
        <position position="401"/>
    </location>
    <ligand>
        <name>Mn(2+)</name>
        <dbReference type="ChEBI" id="CHEBI:29035"/>
        <label>1</label>
    </ligand>
</feature>
<keyword evidence="5 10" id="KW-0479">Metal-binding</keyword>
<comment type="caution">
    <text evidence="16">The sequence shown here is derived from an EMBL/GenBank/DDBJ whole genome shotgun (WGS) entry which is preliminary data.</text>
</comment>
<dbReference type="PANTHER" id="PTHR31637">
    <property type="entry name" value="2,3-BISPHOSPHOGLYCERATE-INDEPENDENT PHOSPHOGLYCERATE MUTASE"/>
    <property type="match status" value="1"/>
</dbReference>
<dbReference type="GO" id="GO:0005829">
    <property type="term" value="C:cytosol"/>
    <property type="evidence" value="ECO:0007669"/>
    <property type="project" value="TreeGrafter"/>
</dbReference>
<organism evidence="16 17">
    <name type="scientific">Terrisporobacter muris</name>
    <dbReference type="NCBI Taxonomy" id="2963284"/>
    <lineage>
        <taxon>Bacteria</taxon>
        <taxon>Bacillati</taxon>
        <taxon>Bacillota</taxon>
        <taxon>Clostridia</taxon>
        <taxon>Peptostreptococcales</taxon>
        <taxon>Peptostreptococcaceae</taxon>
        <taxon>Terrisporobacter</taxon>
    </lineage>
</organism>
<dbReference type="Proteomes" id="UP001140817">
    <property type="component" value="Unassembled WGS sequence"/>
</dbReference>
<dbReference type="InterPro" id="IPR006124">
    <property type="entry name" value="Metalloenzyme"/>
</dbReference>
<dbReference type="PANTHER" id="PTHR31637:SF0">
    <property type="entry name" value="2,3-BISPHOSPHOGLYCERATE-INDEPENDENT PHOSPHOGLYCERATE MUTASE"/>
    <property type="match status" value="1"/>
</dbReference>
<dbReference type="Gene3D" id="3.40.720.10">
    <property type="entry name" value="Alkaline Phosphatase, subunit A"/>
    <property type="match status" value="1"/>
</dbReference>
<keyword evidence="8 10" id="KW-0413">Isomerase</keyword>
<feature type="binding site" evidence="10 13">
    <location>
        <position position="11"/>
    </location>
    <ligand>
        <name>Mn(2+)</name>
        <dbReference type="ChEBI" id="CHEBI:29035"/>
        <label>2</label>
    </ligand>
</feature>
<evidence type="ECO:0000256" key="6">
    <source>
        <dbReference type="ARBA" id="ARBA00023152"/>
    </source>
</evidence>
<feature type="binding site" evidence="10 13">
    <location>
        <position position="439"/>
    </location>
    <ligand>
        <name>Mn(2+)</name>
        <dbReference type="ChEBI" id="CHEBI:29035"/>
        <label>2</label>
    </ligand>
</feature>
<evidence type="ECO:0000256" key="13">
    <source>
        <dbReference type="PIRSR" id="PIRSR001492-3"/>
    </source>
</evidence>
<dbReference type="CDD" id="cd16010">
    <property type="entry name" value="iPGM"/>
    <property type="match status" value="1"/>
</dbReference>
<evidence type="ECO:0000313" key="17">
    <source>
        <dbReference type="Proteomes" id="UP001140817"/>
    </source>
</evidence>
<dbReference type="GO" id="GO:0004619">
    <property type="term" value="F:phosphoglycerate mutase activity"/>
    <property type="evidence" value="ECO:0007669"/>
    <property type="project" value="UniProtKB-UniRule"/>
</dbReference>
<dbReference type="EC" id="5.4.2.12" evidence="4 10"/>
<evidence type="ECO:0000256" key="12">
    <source>
        <dbReference type="PIRSR" id="PIRSR001492-2"/>
    </source>
</evidence>
<evidence type="ECO:0000313" key="16">
    <source>
        <dbReference type="EMBL" id="MCR1823943.1"/>
    </source>
</evidence>
<evidence type="ECO:0000256" key="9">
    <source>
        <dbReference type="ARBA" id="ARBA00071648"/>
    </source>
</evidence>
<dbReference type="InterPro" id="IPR036646">
    <property type="entry name" value="PGAM_B_sf"/>
</dbReference>
<feature type="active site" description="Phosphoserine intermediate" evidence="10 11">
    <location>
        <position position="61"/>
    </location>
</feature>
<dbReference type="InterPro" id="IPR017850">
    <property type="entry name" value="Alkaline_phosphatase_core_sf"/>
</dbReference>
<evidence type="ECO:0000256" key="5">
    <source>
        <dbReference type="ARBA" id="ARBA00022723"/>
    </source>
</evidence>
<comment type="cofactor">
    <cofactor evidence="10">
        <name>Mn(2+)</name>
        <dbReference type="ChEBI" id="CHEBI:29035"/>
    </cofactor>
    <text evidence="10">Binds 2 manganese ions per subunit.</text>
</comment>
<dbReference type="EMBL" id="JANKBY010000216">
    <property type="protein sequence ID" value="MCR1823943.1"/>
    <property type="molecule type" value="Genomic_DNA"/>
</dbReference>
<dbReference type="GO" id="GO:0030145">
    <property type="term" value="F:manganese ion binding"/>
    <property type="evidence" value="ECO:0007669"/>
    <property type="project" value="UniProtKB-UniRule"/>
</dbReference>
<evidence type="ECO:0000259" key="14">
    <source>
        <dbReference type="Pfam" id="PF01676"/>
    </source>
</evidence>
<evidence type="ECO:0000256" key="2">
    <source>
        <dbReference type="ARBA" id="ARBA00004798"/>
    </source>
</evidence>
<evidence type="ECO:0000256" key="7">
    <source>
        <dbReference type="ARBA" id="ARBA00023211"/>
    </source>
</evidence>
<feature type="binding site" evidence="10 12">
    <location>
        <begin position="150"/>
        <end position="151"/>
    </location>
    <ligand>
        <name>substrate</name>
    </ligand>
</feature>
<evidence type="ECO:0000256" key="8">
    <source>
        <dbReference type="ARBA" id="ARBA00023235"/>
    </source>
</evidence>
<evidence type="ECO:0000256" key="1">
    <source>
        <dbReference type="ARBA" id="ARBA00000370"/>
    </source>
</evidence>
<accession>A0A9X2MD37</accession>
<proteinExistence type="inferred from homology"/>
<feature type="domain" description="BPG-independent PGAM N-terminal" evidence="15">
    <location>
        <begin position="81"/>
        <end position="292"/>
    </location>
</feature>
<dbReference type="PIRSF" id="PIRSF001492">
    <property type="entry name" value="IPGAM"/>
    <property type="match status" value="1"/>
</dbReference>
<reference evidence="16" key="1">
    <citation type="submission" date="2022-07" db="EMBL/GenBank/DDBJ databases">
        <title>Enhanced cultured diversity of the mouse gut microbiota enables custom-made synthetic communities.</title>
        <authorList>
            <person name="Afrizal A."/>
        </authorList>
    </citation>
    <scope>NUCLEOTIDE SEQUENCE</scope>
    <source>
        <strain evidence="16">DSM 29186</strain>
    </source>
</reference>
<keyword evidence="7 10" id="KW-0464">Manganese</keyword>
<feature type="binding site" evidence="10 13">
    <location>
        <position position="438"/>
    </location>
    <ligand>
        <name>Mn(2+)</name>
        <dbReference type="ChEBI" id="CHEBI:29035"/>
        <label>2</label>
    </ligand>
</feature>
<keyword evidence="6 10" id="KW-0324">Glycolysis</keyword>